<keyword evidence="2" id="KW-0812">Transmembrane</keyword>
<keyword evidence="2" id="KW-1133">Transmembrane helix</keyword>
<dbReference type="GO" id="GO:0016020">
    <property type="term" value="C:membrane"/>
    <property type="evidence" value="ECO:0007669"/>
    <property type="project" value="InterPro"/>
</dbReference>
<evidence type="ECO:0000256" key="2">
    <source>
        <dbReference type="SAM" id="Phobius"/>
    </source>
</evidence>
<feature type="transmembrane region" description="Helical" evidence="2">
    <location>
        <begin position="219"/>
        <end position="239"/>
    </location>
</feature>
<comment type="similarity">
    <text evidence="1">Belongs to the multi antimicrobial extrusion (MATE) (TC 2.A.66.1) family.</text>
</comment>
<sequence length="331" mass="36118">MITVDPMAKLNTTPILPDEEMVSETAPLIASYPSDTTLTDALRTQVPQPLLNDEVEVTRPHLIVQEAKWLVSSSIPLILSYLCQSSFTFVSMLSVGKLGVSELAAASLAVMLINFIVLMPCIGMACALETFCSSAFTASSDRTRVGFHLQRGLIVVTIQLIPTVLGFVFIDRLLVLMGQTEEVAELCAQFLRIWLFGSWPQVAFECLKRFVQAQGIMQASTWVMAVVAPLHLINTYALVWSPTFGIGFVGAPWAIVISNWVQFIGLLLYIALSRAREAWGGFTLLECLNGIYEFYKLAIPSAAMMACSWAAFELVTFGSSAFGPVALAAQA</sequence>
<dbReference type="PANTHER" id="PTHR11206">
    <property type="entry name" value="MULTIDRUG RESISTANCE PROTEIN"/>
    <property type="match status" value="1"/>
</dbReference>
<accession>A0A9W8G0E7</accession>
<gene>
    <name evidence="3" type="primary">ERC1_10</name>
    <name evidence="3" type="ORF">GGI25_006431</name>
</gene>
<feature type="transmembrane region" description="Helical" evidence="2">
    <location>
        <begin position="105"/>
        <end position="131"/>
    </location>
</feature>
<keyword evidence="2" id="KW-0472">Membrane</keyword>
<dbReference type="GO" id="GO:0015297">
    <property type="term" value="F:antiporter activity"/>
    <property type="evidence" value="ECO:0007669"/>
    <property type="project" value="InterPro"/>
</dbReference>
<feature type="non-terminal residue" evidence="3">
    <location>
        <position position="331"/>
    </location>
</feature>
<evidence type="ECO:0000313" key="4">
    <source>
        <dbReference type="Proteomes" id="UP001151518"/>
    </source>
</evidence>
<proteinExistence type="inferred from homology"/>
<protein>
    <submittedName>
        <fullName evidence="3">Ethionine resistance protein</fullName>
    </submittedName>
</protein>
<dbReference type="Proteomes" id="UP001151518">
    <property type="component" value="Unassembled WGS sequence"/>
</dbReference>
<evidence type="ECO:0000313" key="3">
    <source>
        <dbReference type="EMBL" id="KAJ2668506.1"/>
    </source>
</evidence>
<dbReference type="GO" id="GO:0042910">
    <property type="term" value="F:xenobiotic transmembrane transporter activity"/>
    <property type="evidence" value="ECO:0007669"/>
    <property type="project" value="InterPro"/>
</dbReference>
<name>A0A9W8G0E7_9FUNG</name>
<comment type="caution">
    <text evidence="3">The sequence shown here is derived from an EMBL/GenBank/DDBJ whole genome shotgun (WGS) entry which is preliminary data.</text>
</comment>
<dbReference type="OrthoDB" id="2126698at2759"/>
<dbReference type="InterPro" id="IPR002528">
    <property type="entry name" value="MATE_fam"/>
</dbReference>
<organism evidence="3 4">
    <name type="scientific">Coemansia spiralis</name>
    <dbReference type="NCBI Taxonomy" id="417178"/>
    <lineage>
        <taxon>Eukaryota</taxon>
        <taxon>Fungi</taxon>
        <taxon>Fungi incertae sedis</taxon>
        <taxon>Zoopagomycota</taxon>
        <taxon>Kickxellomycotina</taxon>
        <taxon>Kickxellomycetes</taxon>
        <taxon>Kickxellales</taxon>
        <taxon>Kickxellaceae</taxon>
        <taxon>Coemansia</taxon>
    </lineage>
</organism>
<dbReference type="AlphaFoldDB" id="A0A9W8G0E7"/>
<dbReference type="Pfam" id="PF01554">
    <property type="entry name" value="MatE"/>
    <property type="match status" value="1"/>
</dbReference>
<reference evidence="3" key="1">
    <citation type="submission" date="2022-07" db="EMBL/GenBank/DDBJ databases">
        <title>Phylogenomic reconstructions and comparative analyses of Kickxellomycotina fungi.</title>
        <authorList>
            <person name="Reynolds N.K."/>
            <person name="Stajich J.E."/>
            <person name="Barry K."/>
            <person name="Grigoriev I.V."/>
            <person name="Crous P."/>
            <person name="Smith M.E."/>
        </authorList>
    </citation>
    <scope>NUCLEOTIDE SEQUENCE</scope>
    <source>
        <strain evidence="3">NRRL 3115</strain>
    </source>
</reference>
<dbReference type="EMBL" id="JANBTW010000195">
    <property type="protein sequence ID" value="KAJ2668506.1"/>
    <property type="molecule type" value="Genomic_DNA"/>
</dbReference>
<feature type="transmembrane region" description="Helical" evidence="2">
    <location>
        <begin position="152"/>
        <end position="170"/>
    </location>
</feature>
<feature type="transmembrane region" description="Helical" evidence="2">
    <location>
        <begin position="251"/>
        <end position="272"/>
    </location>
</feature>
<evidence type="ECO:0000256" key="1">
    <source>
        <dbReference type="ARBA" id="ARBA00010199"/>
    </source>
</evidence>